<proteinExistence type="inferred from homology"/>
<accession>A0A1H6DAD0</accession>
<comment type="function">
    <text evidence="9">Part of the tripartite ATP-independent periplasmic (TRAP) transport system.</text>
</comment>
<dbReference type="GO" id="GO:0005886">
    <property type="term" value="C:plasma membrane"/>
    <property type="evidence" value="ECO:0007669"/>
    <property type="project" value="UniProtKB-SubCell"/>
</dbReference>
<evidence type="ECO:0000256" key="1">
    <source>
        <dbReference type="ARBA" id="ARBA00004429"/>
    </source>
</evidence>
<keyword evidence="2 9" id="KW-0813">Transport</keyword>
<sequence length="169" mass="18782">MALLLSKTLDRVTHALFFIGVCAGILMALMILSSALLRYLAGAPLSFSDELAGLLFVTLAFTTFPEVMLRSEHIKLSVLTDRFGPVLQRVCRFAAAIIFITFAVVFIYESWNFTDFSRQISSRTDVSGLLLWPWMALMPASLGLCLLIELRVLFRGLRGDWAGLMGGEQ</sequence>
<dbReference type="InterPro" id="IPR007387">
    <property type="entry name" value="TRAP_DctQ"/>
</dbReference>
<evidence type="ECO:0000259" key="10">
    <source>
        <dbReference type="Pfam" id="PF04290"/>
    </source>
</evidence>
<dbReference type="AlphaFoldDB" id="A0A1H6DAD0"/>
<keyword evidence="12" id="KW-1185">Reference proteome</keyword>
<feature type="domain" description="Tripartite ATP-independent periplasmic transporters DctQ component" evidence="10">
    <location>
        <begin position="27"/>
        <end position="158"/>
    </location>
</feature>
<evidence type="ECO:0000256" key="9">
    <source>
        <dbReference type="RuleBase" id="RU369079"/>
    </source>
</evidence>
<protein>
    <recommendedName>
        <fullName evidence="9">TRAP transporter small permease protein</fullName>
    </recommendedName>
</protein>
<dbReference type="Proteomes" id="UP000236745">
    <property type="component" value="Unassembled WGS sequence"/>
</dbReference>
<evidence type="ECO:0000256" key="6">
    <source>
        <dbReference type="ARBA" id="ARBA00022989"/>
    </source>
</evidence>
<feature type="transmembrane region" description="Helical" evidence="9">
    <location>
        <begin position="90"/>
        <end position="111"/>
    </location>
</feature>
<evidence type="ECO:0000256" key="5">
    <source>
        <dbReference type="ARBA" id="ARBA00022692"/>
    </source>
</evidence>
<feature type="transmembrane region" description="Helical" evidence="9">
    <location>
        <begin position="51"/>
        <end position="69"/>
    </location>
</feature>
<keyword evidence="3" id="KW-1003">Cell membrane</keyword>
<evidence type="ECO:0000256" key="3">
    <source>
        <dbReference type="ARBA" id="ARBA00022475"/>
    </source>
</evidence>
<organism evidence="11 12">
    <name type="scientific">Marinobacterium lutimaris</name>
    <dbReference type="NCBI Taxonomy" id="568106"/>
    <lineage>
        <taxon>Bacteria</taxon>
        <taxon>Pseudomonadati</taxon>
        <taxon>Pseudomonadota</taxon>
        <taxon>Gammaproteobacteria</taxon>
        <taxon>Oceanospirillales</taxon>
        <taxon>Oceanospirillaceae</taxon>
        <taxon>Marinobacterium</taxon>
    </lineage>
</organism>
<keyword evidence="5 9" id="KW-0812">Transmembrane</keyword>
<dbReference type="GO" id="GO:0022857">
    <property type="term" value="F:transmembrane transporter activity"/>
    <property type="evidence" value="ECO:0007669"/>
    <property type="project" value="UniProtKB-UniRule"/>
</dbReference>
<dbReference type="Pfam" id="PF04290">
    <property type="entry name" value="DctQ"/>
    <property type="match status" value="1"/>
</dbReference>
<keyword evidence="6 9" id="KW-1133">Transmembrane helix</keyword>
<dbReference type="PANTHER" id="PTHR35011:SF10">
    <property type="entry name" value="TRAP TRANSPORTER SMALL PERMEASE PROTEIN"/>
    <property type="match status" value="1"/>
</dbReference>
<evidence type="ECO:0000256" key="2">
    <source>
        <dbReference type="ARBA" id="ARBA00022448"/>
    </source>
</evidence>
<evidence type="ECO:0000256" key="7">
    <source>
        <dbReference type="ARBA" id="ARBA00023136"/>
    </source>
</evidence>
<dbReference type="EMBL" id="FNVQ01000005">
    <property type="protein sequence ID" value="SEG82178.1"/>
    <property type="molecule type" value="Genomic_DNA"/>
</dbReference>
<comment type="subunit">
    <text evidence="9">The complex comprises the extracytoplasmic solute receptor protein and the two transmembrane proteins.</text>
</comment>
<dbReference type="InterPro" id="IPR055348">
    <property type="entry name" value="DctQ"/>
</dbReference>
<comment type="subcellular location">
    <subcellularLocation>
        <location evidence="1 9">Cell inner membrane</location>
        <topology evidence="1 9">Multi-pass membrane protein</topology>
    </subcellularLocation>
</comment>
<evidence type="ECO:0000313" key="11">
    <source>
        <dbReference type="EMBL" id="SEG82178.1"/>
    </source>
</evidence>
<name>A0A1H6DAD0_9GAMM</name>
<comment type="similarity">
    <text evidence="8 9">Belongs to the TRAP transporter small permease family.</text>
</comment>
<evidence type="ECO:0000313" key="12">
    <source>
        <dbReference type="Proteomes" id="UP000236745"/>
    </source>
</evidence>
<gene>
    <name evidence="11" type="ORF">SAMN05444390_105327</name>
</gene>
<keyword evidence="4 9" id="KW-0997">Cell inner membrane</keyword>
<reference evidence="11 12" key="1">
    <citation type="submission" date="2016-10" db="EMBL/GenBank/DDBJ databases">
        <authorList>
            <person name="de Groot N.N."/>
        </authorList>
    </citation>
    <scope>NUCLEOTIDE SEQUENCE [LARGE SCALE GENOMIC DNA]</scope>
    <source>
        <strain evidence="11 12">DSM 22012</strain>
    </source>
</reference>
<feature type="transmembrane region" description="Helical" evidence="9">
    <location>
        <begin position="131"/>
        <end position="154"/>
    </location>
</feature>
<evidence type="ECO:0000256" key="4">
    <source>
        <dbReference type="ARBA" id="ARBA00022519"/>
    </source>
</evidence>
<dbReference type="RefSeq" id="WP_235009224.1">
    <property type="nucleotide sequence ID" value="NZ_FNVQ01000005.1"/>
</dbReference>
<keyword evidence="7 9" id="KW-0472">Membrane</keyword>
<dbReference type="PANTHER" id="PTHR35011">
    <property type="entry name" value="2,3-DIKETO-L-GULONATE TRAP TRANSPORTER SMALL PERMEASE PROTEIN YIAM"/>
    <property type="match status" value="1"/>
</dbReference>
<evidence type="ECO:0000256" key="8">
    <source>
        <dbReference type="ARBA" id="ARBA00038436"/>
    </source>
</evidence>
<feature type="transmembrane region" description="Helical" evidence="9">
    <location>
        <begin position="12"/>
        <end position="39"/>
    </location>
</feature>
<dbReference type="GO" id="GO:0015740">
    <property type="term" value="P:C4-dicarboxylate transport"/>
    <property type="evidence" value="ECO:0007669"/>
    <property type="project" value="TreeGrafter"/>
</dbReference>